<evidence type="ECO:0000256" key="3">
    <source>
        <dbReference type="ARBA" id="ARBA00001967"/>
    </source>
</evidence>
<evidence type="ECO:0000256" key="7">
    <source>
        <dbReference type="ARBA" id="ARBA00023211"/>
    </source>
</evidence>
<evidence type="ECO:0000256" key="1">
    <source>
        <dbReference type="ARBA" id="ARBA00001326"/>
    </source>
</evidence>
<dbReference type="GO" id="GO:0046872">
    <property type="term" value="F:metal ion binding"/>
    <property type="evidence" value="ECO:0007669"/>
    <property type="project" value="UniProtKB-KW"/>
</dbReference>
<comment type="catalytic activity">
    <reaction evidence="1">
        <text>beta-D-fructose 1-phosphate + H2O = D-fructose + phosphate</text>
        <dbReference type="Rhea" id="RHEA:35603"/>
        <dbReference type="ChEBI" id="CHEBI:15377"/>
        <dbReference type="ChEBI" id="CHEBI:37721"/>
        <dbReference type="ChEBI" id="CHEBI:43474"/>
        <dbReference type="ChEBI" id="CHEBI:138881"/>
    </reaction>
</comment>
<dbReference type="InterPro" id="IPR016965">
    <property type="entry name" value="Pase_PHOSPHO-typ"/>
</dbReference>
<evidence type="ECO:0000256" key="8">
    <source>
        <dbReference type="ARBA" id="ARBA00048809"/>
    </source>
</evidence>
<evidence type="ECO:0000256" key="5">
    <source>
        <dbReference type="ARBA" id="ARBA00022723"/>
    </source>
</evidence>
<evidence type="ECO:0000256" key="6">
    <source>
        <dbReference type="ARBA" id="ARBA00022801"/>
    </source>
</evidence>
<dbReference type="PANTHER" id="PTHR12260:SF6">
    <property type="entry name" value="DAMAGE-CONTROL PHOSPHATASE ARMT1"/>
    <property type="match status" value="1"/>
</dbReference>
<accession>A0A0N1PDC9</accession>
<keyword evidence="7" id="KW-0464">Manganese</keyword>
<evidence type="ECO:0000259" key="9">
    <source>
        <dbReference type="Pfam" id="PF01937"/>
    </source>
</evidence>
<comment type="caution">
    <text evidence="10">The sequence shown here is derived from an EMBL/GenBank/DDBJ whole genome shotgun (WGS) entry which is preliminary data.</text>
</comment>
<evidence type="ECO:0000313" key="10">
    <source>
        <dbReference type="EMBL" id="KPI86922.1"/>
    </source>
</evidence>
<comment type="catalytic activity">
    <reaction evidence="8">
        <text>beta-D-fructose 6-phosphate = dihydroxyacetone + D-glyceraldehyde 3-phosphate</text>
        <dbReference type="Rhea" id="RHEA:28002"/>
        <dbReference type="ChEBI" id="CHEBI:16016"/>
        <dbReference type="ChEBI" id="CHEBI:57634"/>
        <dbReference type="ChEBI" id="CHEBI:59776"/>
    </reaction>
</comment>
<dbReference type="Gene3D" id="3.40.50.10880">
    <property type="entry name" value="Uncharacterised protein PF01937, DUF89, domain 3"/>
    <property type="match status" value="1"/>
</dbReference>
<dbReference type="OrthoDB" id="10267182at2759"/>
<keyword evidence="6" id="KW-0378">Hydrolase</keyword>
<dbReference type="SUPFAM" id="SSF111321">
    <property type="entry name" value="AF1104-like"/>
    <property type="match status" value="1"/>
</dbReference>
<comment type="cofactor">
    <cofactor evidence="3">
        <name>Ni(2+)</name>
        <dbReference type="ChEBI" id="CHEBI:49786"/>
    </cofactor>
</comment>
<dbReference type="OMA" id="DYCPVLN"/>
<dbReference type="InterPro" id="IPR039763">
    <property type="entry name" value="ARMT1"/>
</dbReference>
<protein>
    <recommendedName>
        <fullName evidence="9">Damage-control phosphatase ARMT1-like metal-binding domain-containing protein</fullName>
    </recommendedName>
</protein>
<dbReference type="Gene3D" id="3.40.50.1000">
    <property type="entry name" value="HAD superfamily/HAD-like"/>
    <property type="match status" value="2"/>
</dbReference>
<dbReference type="InterPro" id="IPR036412">
    <property type="entry name" value="HAD-like_sf"/>
</dbReference>
<comment type="similarity">
    <text evidence="4">Belongs to the damage-control phosphatase family. Sugar phosphate phosphatase III subfamily.</text>
</comment>
<dbReference type="EMBL" id="LJSK01000110">
    <property type="protein sequence ID" value="KPI86922.1"/>
    <property type="molecule type" value="Genomic_DNA"/>
</dbReference>
<evidence type="ECO:0000256" key="2">
    <source>
        <dbReference type="ARBA" id="ARBA00001936"/>
    </source>
</evidence>
<evidence type="ECO:0000256" key="4">
    <source>
        <dbReference type="ARBA" id="ARBA00009519"/>
    </source>
</evidence>
<reference evidence="10 11" key="1">
    <citation type="journal article" date="2015" name="PLoS Pathog.">
        <title>Leptomonas seymouri: Adaptations to the Dixenous Life Cycle Analyzed by Genome Sequencing, Transcriptome Profiling and Co-infection with Leishmania donovani.</title>
        <authorList>
            <person name="Kraeva N."/>
            <person name="Butenko A."/>
            <person name="Hlavacova J."/>
            <person name="Kostygov A."/>
            <person name="Myskova J."/>
            <person name="Grybchuk D."/>
            <person name="Lestinova T."/>
            <person name="Votypka J."/>
            <person name="Volf P."/>
            <person name="Opperdoes F."/>
            <person name="Flegontov P."/>
            <person name="Lukes J."/>
            <person name="Yurchenko V."/>
        </authorList>
    </citation>
    <scope>NUCLEOTIDE SEQUENCE [LARGE SCALE GENOMIC DNA]</scope>
    <source>
        <strain evidence="10 11">ATCC 30220</strain>
    </source>
</reference>
<comment type="cofactor">
    <cofactor evidence="2">
        <name>Mn(2+)</name>
        <dbReference type="ChEBI" id="CHEBI:29035"/>
    </cofactor>
</comment>
<organism evidence="10 11">
    <name type="scientific">Leptomonas seymouri</name>
    <dbReference type="NCBI Taxonomy" id="5684"/>
    <lineage>
        <taxon>Eukaryota</taxon>
        <taxon>Discoba</taxon>
        <taxon>Euglenozoa</taxon>
        <taxon>Kinetoplastea</taxon>
        <taxon>Metakinetoplastina</taxon>
        <taxon>Trypanosomatida</taxon>
        <taxon>Trypanosomatidae</taxon>
        <taxon>Leishmaniinae</taxon>
        <taxon>Leptomonas</taxon>
    </lineage>
</organism>
<dbReference type="AlphaFoldDB" id="A0A0N1PDC9"/>
<dbReference type="GO" id="GO:0005634">
    <property type="term" value="C:nucleus"/>
    <property type="evidence" value="ECO:0007669"/>
    <property type="project" value="TreeGrafter"/>
</dbReference>
<keyword evidence="5" id="KW-0479">Metal-binding</keyword>
<gene>
    <name evidence="10" type="ORF">ABL78_4015</name>
</gene>
<sequence length="994" mass="110607">MKGVGRQSLLVVFDFDHTVVDCNTDEVIPTALGRHDELQQMVMEKDRMQWTKLLDTLIAPFSKEELVKAAHDSVRIDPKMPELFHYLLQAQKQYAVPVAAADPKDPRATAIEDNLPNFLEINIASDANVLFINASLDARLPFVKEHISQIHSNPYYDLTSPGADPNAGLDICYGPSRPASSTNVDDEAERDATYNVGKQRKSRVCWYEPHGHRCEYCMASGKPNMCKSLIIERLLQTTSLIDPTIIFVGDGANDYCPILNVLRPRDYMFARRDFPVHRLLCGAAKSPTGADDIGGCCHIGLWKDAGELMKLFQLALEHPGARLPTLVRFRDISAKEFRSVTMAKRIPSVLKRTLEERANMAEVSAKGQARVQELIYNAEKNGVVPPVPGQAHVAAWLRNYAYVTEYDNFAPVHDIAKRVSAAADGTPVDVITPRWGQIPWLHGEIYFYHLLWQYLMLREEDTKKPGADAAAAVTAGPLNVIAAHAFDNPLYSQECQLATTPGIVSPPVVPRQSARQYAPLVCNPEVVSNGVVVRRVHAGMPEGVPAKQVPYKDLLRQPCGCVLPPVDEYFLPYRDIFAQEKRDVLVQFIRARVVPMLACQPWSANSDYGGILLRWMLWGNGIDLSMFTLDQLTDAHAGRDSEASHESEIEVLQGREKAASLAQDANLIGNEVARVEAHLKRLLDPKDPVNGSRQVDIVNDNVGVEVISDLCFGLWYVEQMAKLGDAGRSGRVVYHVKPMPYYVSDVTPRDFDLTLKELEAAYTGGEFEADEGKREVLKRVLEPFVHRVRDCFARGVFAVEADTVWTQPSEYRDLPPRVLNRYFYTQHVSMTTKSVGVAEALAATGSPTSAEGLYRMNKTEVHARSGLVIFKGDLNYRRLIGDRYWDRSDFTSSLAPTEKADLHKVPEGYSAEERALVAELTQDTPASALMDAPTFHEVVSAYWPSYVLPVCAIRTIKSECCVGVPGAIKSKLDQELGMGWRVTGKYGEILLSAA</sequence>
<dbReference type="Pfam" id="PF01937">
    <property type="entry name" value="ARMT1-like_dom"/>
    <property type="match status" value="1"/>
</dbReference>
<name>A0A0N1PDC9_LEPSE</name>
<proteinExistence type="inferred from homology"/>
<dbReference type="SUPFAM" id="SSF56784">
    <property type="entry name" value="HAD-like"/>
    <property type="match status" value="1"/>
</dbReference>
<dbReference type="PANTHER" id="PTHR12260">
    <property type="entry name" value="DAMAGE-CONTROL PHOSPHATASE ARMT1"/>
    <property type="match status" value="1"/>
</dbReference>
<feature type="domain" description="Damage-control phosphatase ARMT1-like metal-binding" evidence="9">
    <location>
        <begin position="574"/>
        <end position="967"/>
    </location>
</feature>
<dbReference type="Proteomes" id="UP000038009">
    <property type="component" value="Unassembled WGS sequence"/>
</dbReference>
<dbReference type="InterPro" id="IPR023214">
    <property type="entry name" value="HAD_sf"/>
</dbReference>
<dbReference type="Pfam" id="PF06888">
    <property type="entry name" value="Put_Phosphatase"/>
    <property type="match status" value="2"/>
</dbReference>
<dbReference type="InterPro" id="IPR002791">
    <property type="entry name" value="ARMT1-like_metal-bd"/>
</dbReference>
<dbReference type="GO" id="GO:0006974">
    <property type="term" value="P:DNA damage response"/>
    <property type="evidence" value="ECO:0007669"/>
    <property type="project" value="TreeGrafter"/>
</dbReference>
<dbReference type="GO" id="GO:0016791">
    <property type="term" value="F:phosphatase activity"/>
    <property type="evidence" value="ECO:0007669"/>
    <property type="project" value="InterPro"/>
</dbReference>
<dbReference type="InterPro" id="IPR036075">
    <property type="entry name" value="ARMT-1-like_metal-bd_sf"/>
</dbReference>
<keyword evidence="11" id="KW-1185">Reference proteome</keyword>
<dbReference type="VEuPathDB" id="TriTrypDB:Lsey_0110_0100"/>
<evidence type="ECO:0000313" key="11">
    <source>
        <dbReference type="Proteomes" id="UP000038009"/>
    </source>
</evidence>